<dbReference type="KEGG" id="ace:Acel_0002"/>
<evidence type="ECO:0000259" key="12">
    <source>
        <dbReference type="Pfam" id="PF02768"/>
    </source>
</evidence>
<dbReference type="InterPro" id="IPR022635">
    <property type="entry name" value="DNA_polIII_beta_C"/>
</dbReference>
<dbReference type="STRING" id="351607.Acel_0002"/>
<dbReference type="RefSeq" id="WP_011718842.1">
    <property type="nucleotide sequence ID" value="NC_008578.1"/>
</dbReference>
<evidence type="ECO:0000256" key="2">
    <source>
        <dbReference type="ARBA" id="ARBA00010752"/>
    </source>
</evidence>
<keyword evidence="4 9" id="KW-0808">Transferase</keyword>
<dbReference type="HOGENOM" id="CLU_038149_1_1_11"/>
<keyword evidence="14" id="KW-1185">Reference proteome</keyword>
<dbReference type="PANTHER" id="PTHR30478:SF0">
    <property type="entry name" value="BETA SLIDING CLAMP"/>
    <property type="match status" value="1"/>
</dbReference>
<keyword evidence="3 9" id="KW-0963">Cytoplasm</keyword>
<evidence type="ECO:0000256" key="4">
    <source>
        <dbReference type="ARBA" id="ARBA00022679"/>
    </source>
</evidence>
<feature type="domain" description="DNA polymerase III beta sliding clamp central" evidence="11">
    <location>
        <begin position="126"/>
        <end position="248"/>
    </location>
</feature>
<dbReference type="GO" id="GO:0003677">
    <property type="term" value="F:DNA binding"/>
    <property type="evidence" value="ECO:0007669"/>
    <property type="project" value="UniProtKB-UniRule"/>
</dbReference>
<feature type="domain" description="DNA polymerase III beta sliding clamp N-terminal" evidence="10">
    <location>
        <begin position="1"/>
        <end position="117"/>
    </location>
</feature>
<dbReference type="NCBIfam" id="TIGR00663">
    <property type="entry name" value="dnan"/>
    <property type="match status" value="1"/>
</dbReference>
<dbReference type="Pfam" id="PF02767">
    <property type="entry name" value="DNA_pol3_beta_2"/>
    <property type="match status" value="1"/>
</dbReference>
<dbReference type="InParanoid" id="A0LQR8"/>
<protein>
    <recommendedName>
        <fullName evidence="9">Beta sliding clamp</fullName>
    </recommendedName>
</protein>
<keyword evidence="6 9" id="KW-0235">DNA replication</keyword>
<comment type="function">
    <text evidence="9">Confers DNA tethering and processivity to DNA polymerases and other proteins. Acts as a clamp, forming a ring around DNA (a reaction catalyzed by the clamp-loading complex) which diffuses in an ATP-independent manner freely and bidirectionally along dsDNA. Initially characterized for its ability to contact the catalytic subunit of DNA polymerase III (Pol III), a complex, multichain enzyme responsible for most of the replicative synthesis in bacteria; Pol III exhibits 3'-5' exonuclease proofreading activity. The beta chain is required for initiation of replication as well as for processivity of DNA replication.</text>
</comment>
<sequence length="387" mass="41176">MRFQVDRGLFADAVAWSARTLPARPSMPVLGGLLIEAMDELRIASFDYEVSASASIDATIAETGRALVSGRLLAEISRNLPAQPVDVELDGSRLVIACGASRFTLPLLPIEEYPNLPPLPTLAGTIGADLFATAVSQVVVAAGRDDTLPVLTGVRMEIDRDVMTLAATDRYRLAVRDFHWQPARGDLTAAALIPARTLGEVAKALTTGAEVTIFLSTESTSNENLIGFSGRGTSGERQTTTRLIDGEYVKYRSLLPAEAAATAQVATAALIEAVRRVSLVAPRTSPVRLTFNPDRLTLEAGTGDDAQASEWIDARFESSTGDDEFVIAFNPAYLLDGLGAVESETTTLSFTSPNKPAVLRAGKDADTSADAGSDDYRYLLMPVRLGG</sequence>
<dbReference type="CDD" id="cd00140">
    <property type="entry name" value="beta_clamp"/>
    <property type="match status" value="1"/>
</dbReference>
<evidence type="ECO:0000256" key="7">
    <source>
        <dbReference type="ARBA" id="ARBA00022932"/>
    </source>
</evidence>
<keyword evidence="7 9" id="KW-0239">DNA-directed DNA polymerase</keyword>
<dbReference type="InterPro" id="IPR001001">
    <property type="entry name" value="DNA_polIII_beta"/>
</dbReference>
<dbReference type="eggNOG" id="COG0592">
    <property type="taxonomic scope" value="Bacteria"/>
</dbReference>
<dbReference type="Pfam" id="PF00712">
    <property type="entry name" value="DNA_pol3_beta"/>
    <property type="match status" value="1"/>
</dbReference>
<comment type="subunit">
    <text evidence="9">Forms a ring-shaped head-to-tail homodimer around DNA.</text>
</comment>
<dbReference type="FunFam" id="3.10.150.10:FF:000005">
    <property type="entry name" value="Beta sliding clamp"/>
    <property type="match status" value="1"/>
</dbReference>
<dbReference type="GO" id="GO:0009360">
    <property type="term" value="C:DNA polymerase III complex"/>
    <property type="evidence" value="ECO:0007669"/>
    <property type="project" value="InterPro"/>
</dbReference>
<evidence type="ECO:0000256" key="9">
    <source>
        <dbReference type="PIRNR" id="PIRNR000804"/>
    </source>
</evidence>
<dbReference type="FunCoup" id="A0LQR8">
    <property type="interactions" value="54"/>
</dbReference>
<dbReference type="EMBL" id="CP000481">
    <property type="protein sequence ID" value="ABK51778.1"/>
    <property type="molecule type" value="Genomic_DNA"/>
</dbReference>
<evidence type="ECO:0000259" key="10">
    <source>
        <dbReference type="Pfam" id="PF00712"/>
    </source>
</evidence>
<dbReference type="InterPro" id="IPR022634">
    <property type="entry name" value="DNA_polIII_beta_N"/>
</dbReference>
<feature type="domain" description="DNA polymerase III beta sliding clamp C-terminal" evidence="12">
    <location>
        <begin position="252"/>
        <end position="368"/>
    </location>
</feature>
<dbReference type="PIRSF" id="PIRSF000804">
    <property type="entry name" value="DNA_pol_III_b"/>
    <property type="match status" value="1"/>
</dbReference>
<dbReference type="GO" id="GO:0003887">
    <property type="term" value="F:DNA-directed DNA polymerase activity"/>
    <property type="evidence" value="ECO:0007669"/>
    <property type="project" value="UniProtKB-UniRule"/>
</dbReference>
<dbReference type="PANTHER" id="PTHR30478">
    <property type="entry name" value="DNA POLYMERASE III SUBUNIT BETA"/>
    <property type="match status" value="1"/>
</dbReference>
<evidence type="ECO:0000313" key="14">
    <source>
        <dbReference type="Proteomes" id="UP000008221"/>
    </source>
</evidence>
<comment type="subcellular location">
    <subcellularLocation>
        <location evidence="1 9">Cytoplasm</location>
    </subcellularLocation>
</comment>
<dbReference type="InterPro" id="IPR022637">
    <property type="entry name" value="DNA_polIII_beta_cen"/>
</dbReference>
<dbReference type="Proteomes" id="UP000008221">
    <property type="component" value="Chromosome"/>
</dbReference>
<keyword evidence="5 9" id="KW-0548">Nucleotidyltransferase</keyword>
<evidence type="ECO:0000256" key="5">
    <source>
        <dbReference type="ARBA" id="ARBA00022695"/>
    </source>
</evidence>
<dbReference type="OrthoDB" id="468978at2"/>
<proteinExistence type="inferred from homology"/>
<dbReference type="SMART" id="SM00480">
    <property type="entry name" value="POL3Bc"/>
    <property type="match status" value="1"/>
</dbReference>
<dbReference type="GO" id="GO:0008408">
    <property type="term" value="F:3'-5' exonuclease activity"/>
    <property type="evidence" value="ECO:0007669"/>
    <property type="project" value="InterPro"/>
</dbReference>
<comment type="similarity">
    <text evidence="2 9">Belongs to the beta sliding clamp family.</text>
</comment>
<name>A0LQR8_ACIC1</name>
<evidence type="ECO:0000256" key="6">
    <source>
        <dbReference type="ARBA" id="ARBA00022705"/>
    </source>
</evidence>
<evidence type="ECO:0000259" key="11">
    <source>
        <dbReference type="Pfam" id="PF02767"/>
    </source>
</evidence>
<gene>
    <name evidence="13" type="ordered locus">Acel_0002</name>
</gene>
<evidence type="ECO:0000256" key="3">
    <source>
        <dbReference type="ARBA" id="ARBA00022490"/>
    </source>
</evidence>
<dbReference type="AlphaFoldDB" id="A0LQR8"/>
<evidence type="ECO:0000256" key="8">
    <source>
        <dbReference type="ARBA" id="ARBA00023125"/>
    </source>
</evidence>
<keyword evidence="8" id="KW-0238">DNA-binding</keyword>
<dbReference type="Pfam" id="PF02768">
    <property type="entry name" value="DNA_pol3_beta_3"/>
    <property type="match status" value="1"/>
</dbReference>
<dbReference type="GO" id="GO:0005737">
    <property type="term" value="C:cytoplasm"/>
    <property type="evidence" value="ECO:0007669"/>
    <property type="project" value="UniProtKB-SubCell"/>
</dbReference>
<dbReference type="SUPFAM" id="SSF55979">
    <property type="entry name" value="DNA clamp"/>
    <property type="match status" value="3"/>
</dbReference>
<dbReference type="GO" id="GO:0006271">
    <property type="term" value="P:DNA strand elongation involved in DNA replication"/>
    <property type="evidence" value="ECO:0007669"/>
    <property type="project" value="TreeGrafter"/>
</dbReference>
<reference evidence="13 14" key="1">
    <citation type="journal article" date="2009" name="Genome Res.">
        <title>Complete genome of the cellulolytic thermophile Acidothermus cellulolyticus 11B provides insights into its ecophysiological and evolutionary adaptations.</title>
        <authorList>
            <person name="Barabote R.D."/>
            <person name="Xie G."/>
            <person name="Leu D.H."/>
            <person name="Normand P."/>
            <person name="Necsulea A."/>
            <person name="Daubin V."/>
            <person name="Medigue C."/>
            <person name="Adney W.S."/>
            <person name="Xu X.C."/>
            <person name="Lapidus A."/>
            <person name="Parales R.E."/>
            <person name="Detter C."/>
            <person name="Pujic P."/>
            <person name="Bruce D."/>
            <person name="Lavire C."/>
            <person name="Challacombe J.F."/>
            <person name="Brettin T.S."/>
            <person name="Berry A.M."/>
        </authorList>
    </citation>
    <scope>NUCLEOTIDE SEQUENCE [LARGE SCALE GENOMIC DNA]</scope>
    <source>
        <strain evidence="14">ATCC 43068 / DSM 8971 / 11B</strain>
    </source>
</reference>
<dbReference type="Gene3D" id="3.10.150.10">
    <property type="entry name" value="DNA Polymerase III, subunit A, domain 2"/>
    <property type="match status" value="3"/>
</dbReference>
<organism evidence="13 14">
    <name type="scientific">Acidothermus cellulolyticus (strain ATCC 43068 / DSM 8971 / 11B)</name>
    <dbReference type="NCBI Taxonomy" id="351607"/>
    <lineage>
        <taxon>Bacteria</taxon>
        <taxon>Bacillati</taxon>
        <taxon>Actinomycetota</taxon>
        <taxon>Actinomycetes</taxon>
        <taxon>Acidothermales</taxon>
        <taxon>Acidothermaceae</taxon>
        <taxon>Acidothermus</taxon>
    </lineage>
</organism>
<evidence type="ECO:0000256" key="1">
    <source>
        <dbReference type="ARBA" id="ARBA00004496"/>
    </source>
</evidence>
<accession>A0LQR8</accession>
<dbReference type="InterPro" id="IPR046938">
    <property type="entry name" value="DNA_clamp_sf"/>
</dbReference>
<evidence type="ECO:0000313" key="13">
    <source>
        <dbReference type="EMBL" id="ABK51778.1"/>
    </source>
</evidence>